<protein>
    <submittedName>
        <fullName evidence="1">Uncharacterized protein</fullName>
    </submittedName>
</protein>
<organism evidence="1 2">
    <name type="scientific">Paenibacillus aurantius</name>
    <dbReference type="NCBI Taxonomy" id="2918900"/>
    <lineage>
        <taxon>Bacteria</taxon>
        <taxon>Bacillati</taxon>
        <taxon>Bacillota</taxon>
        <taxon>Bacilli</taxon>
        <taxon>Bacillales</taxon>
        <taxon>Paenibacillaceae</taxon>
        <taxon>Paenibacillus</taxon>
    </lineage>
</organism>
<accession>A0AA96LGD3</accession>
<dbReference type="RefSeq" id="WP_315607337.1">
    <property type="nucleotide sequence ID" value="NZ_CP130318.1"/>
</dbReference>
<evidence type="ECO:0000313" key="2">
    <source>
        <dbReference type="Proteomes" id="UP001305702"/>
    </source>
</evidence>
<evidence type="ECO:0000313" key="1">
    <source>
        <dbReference type="EMBL" id="WNQ13554.1"/>
    </source>
</evidence>
<dbReference type="AlphaFoldDB" id="A0AA96LGD3"/>
<keyword evidence="2" id="KW-1185">Reference proteome</keyword>
<dbReference type="Proteomes" id="UP001305702">
    <property type="component" value="Chromosome"/>
</dbReference>
<sequence>MTIVQINNQPQVLLHDVDFDNAILFQRRISVWQQGKCVEYCGTVEKFTETSVIIRKSSPGKCDAYFLREFSEFRVE</sequence>
<name>A0AA96LGD3_9BACL</name>
<dbReference type="KEGG" id="paun:MJA45_11230"/>
<gene>
    <name evidence="1" type="ORF">MJA45_11230</name>
</gene>
<proteinExistence type="predicted"/>
<dbReference type="EMBL" id="CP130318">
    <property type="protein sequence ID" value="WNQ13554.1"/>
    <property type="molecule type" value="Genomic_DNA"/>
</dbReference>
<reference evidence="1 2" key="1">
    <citation type="submission" date="2022-02" db="EMBL/GenBank/DDBJ databases">
        <title>Paenibacillus sp. MBLB1776 Whole Genome Shotgun Sequencing.</title>
        <authorList>
            <person name="Hwang C.Y."/>
            <person name="Cho E.-S."/>
            <person name="Seo M.-J."/>
        </authorList>
    </citation>
    <scope>NUCLEOTIDE SEQUENCE [LARGE SCALE GENOMIC DNA]</scope>
    <source>
        <strain evidence="1 2">MBLB1776</strain>
    </source>
</reference>